<feature type="transmembrane region" description="Helical" evidence="6">
    <location>
        <begin position="56"/>
        <end position="75"/>
    </location>
</feature>
<evidence type="ECO:0000256" key="4">
    <source>
        <dbReference type="ARBA" id="ARBA00022989"/>
    </source>
</evidence>
<evidence type="ECO:0000256" key="1">
    <source>
        <dbReference type="ARBA" id="ARBA00004651"/>
    </source>
</evidence>
<evidence type="ECO:0000256" key="3">
    <source>
        <dbReference type="ARBA" id="ARBA00022692"/>
    </source>
</evidence>
<evidence type="ECO:0000313" key="8">
    <source>
        <dbReference type="EMBL" id="VFK38874.1"/>
    </source>
</evidence>
<dbReference type="InterPro" id="IPR025383">
    <property type="entry name" value="MrpA_C/MbhD"/>
</dbReference>
<keyword evidence="5 6" id="KW-0472">Membrane</keyword>
<name>A0A450YKQ5_9GAMM</name>
<evidence type="ECO:0000256" key="2">
    <source>
        <dbReference type="ARBA" id="ARBA00022475"/>
    </source>
</evidence>
<proteinExistence type="predicted"/>
<gene>
    <name evidence="10" type="ORF">BECKSD772D_GA0070982_103016</name>
    <name evidence="9" type="ORF">BECKSD772E_GA0070983_101423</name>
    <name evidence="8" type="ORF">BECKSD772F_GA0070984_102921</name>
</gene>
<evidence type="ECO:0000256" key="5">
    <source>
        <dbReference type="ARBA" id="ARBA00023136"/>
    </source>
</evidence>
<feature type="transmembrane region" description="Helical" evidence="6">
    <location>
        <begin position="6"/>
        <end position="24"/>
    </location>
</feature>
<dbReference type="EMBL" id="CAADFR010000029">
    <property type="protein sequence ID" value="VFK38874.1"/>
    <property type="molecule type" value="Genomic_DNA"/>
</dbReference>
<feature type="domain" description="MrpA C-terminal/MbhD" evidence="7">
    <location>
        <begin position="15"/>
        <end position="78"/>
    </location>
</feature>
<keyword evidence="2" id="KW-1003">Cell membrane</keyword>
<comment type="subcellular location">
    <subcellularLocation>
        <location evidence="1">Cell membrane</location>
        <topology evidence="1">Multi-pass membrane protein</topology>
    </subcellularLocation>
</comment>
<dbReference type="AlphaFoldDB" id="A0A450YKQ5"/>
<dbReference type="GO" id="GO:0005886">
    <property type="term" value="C:plasma membrane"/>
    <property type="evidence" value="ECO:0007669"/>
    <property type="project" value="UniProtKB-SubCell"/>
</dbReference>
<evidence type="ECO:0000313" key="9">
    <source>
        <dbReference type="EMBL" id="VFK42112.1"/>
    </source>
</evidence>
<evidence type="ECO:0000256" key="6">
    <source>
        <dbReference type="SAM" id="Phobius"/>
    </source>
</evidence>
<keyword evidence="3 6" id="KW-0812">Transmembrane</keyword>
<evidence type="ECO:0000313" key="10">
    <source>
        <dbReference type="EMBL" id="VFK78946.1"/>
    </source>
</evidence>
<protein>
    <submittedName>
        <fullName evidence="9">Uncharacterized MnhB-related membrane protein</fullName>
    </submittedName>
</protein>
<feature type="transmembrane region" description="Helical" evidence="6">
    <location>
        <begin position="31"/>
        <end position="50"/>
    </location>
</feature>
<evidence type="ECO:0000259" key="7">
    <source>
        <dbReference type="Pfam" id="PF13244"/>
    </source>
</evidence>
<accession>A0A450YKQ5</accession>
<dbReference type="EMBL" id="CAADHB010000030">
    <property type="protein sequence ID" value="VFK78946.1"/>
    <property type="molecule type" value="Genomic_DNA"/>
</dbReference>
<sequence length="84" mass="8659">MSTLMLAMSLLFAGAMIGAALVAIRGNSLRISILAAGLVSLFASVLFLILAAPDVAMTEAAIGSGLTTFLFFFVLGRVRGGEHD</sequence>
<keyword evidence="4 6" id="KW-1133">Transmembrane helix</keyword>
<organism evidence="9">
    <name type="scientific">Candidatus Kentrum sp. SD</name>
    <dbReference type="NCBI Taxonomy" id="2126332"/>
    <lineage>
        <taxon>Bacteria</taxon>
        <taxon>Pseudomonadati</taxon>
        <taxon>Pseudomonadota</taxon>
        <taxon>Gammaproteobacteria</taxon>
        <taxon>Candidatus Kentrum</taxon>
    </lineage>
</organism>
<reference evidence="9" key="1">
    <citation type="submission" date="2019-02" db="EMBL/GenBank/DDBJ databases">
        <authorList>
            <person name="Gruber-Vodicka R. H."/>
            <person name="Seah K. B. B."/>
        </authorList>
    </citation>
    <scope>NUCLEOTIDE SEQUENCE</scope>
    <source>
        <strain evidence="10">BECK_S127</strain>
        <strain evidence="9">BECK_S1320</strain>
        <strain evidence="8">BECK_S1321</strain>
    </source>
</reference>
<dbReference type="EMBL" id="CAADFU010000014">
    <property type="protein sequence ID" value="VFK42112.1"/>
    <property type="molecule type" value="Genomic_DNA"/>
</dbReference>
<dbReference type="Pfam" id="PF13244">
    <property type="entry name" value="MbhD"/>
    <property type="match status" value="1"/>
</dbReference>